<dbReference type="Pfam" id="PF24987">
    <property type="entry name" value="HEAT_EF3_N"/>
    <property type="match status" value="1"/>
</dbReference>
<dbReference type="InterPro" id="IPR057546">
    <property type="entry name" value="HEAT_GCN1"/>
</dbReference>
<keyword evidence="2" id="KW-0677">Repeat</keyword>
<dbReference type="Pfam" id="PF24993">
    <property type="entry name" value="GNC1_N"/>
    <property type="match status" value="1"/>
</dbReference>
<dbReference type="InterPro" id="IPR056810">
    <property type="entry name" value="GNC1-like_N"/>
</dbReference>
<dbReference type="InterPro" id="IPR011989">
    <property type="entry name" value="ARM-like"/>
</dbReference>
<evidence type="ECO:0000256" key="3">
    <source>
        <dbReference type="PROSITE-ProRule" id="PRU00103"/>
    </source>
</evidence>
<dbReference type="STRING" id="1684307.A0A316U9U3"/>
<dbReference type="Proteomes" id="UP000245942">
    <property type="component" value="Unassembled WGS sequence"/>
</dbReference>
<dbReference type="PANTHER" id="PTHR23346:SF7">
    <property type="entry name" value="STALLED RIBOSOME SENSOR GCN1"/>
    <property type="match status" value="1"/>
</dbReference>
<dbReference type="PROSITE" id="PS50077">
    <property type="entry name" value="HEAT_REPEAT"/>
    <property type="match status" value="3"/>
</dbReference>
<dbReference type="SMART" id="SM01349">
    <property type="entry name" value="TOG"/>
    <property type="match status" value="1"/>
</dbReference>
<name>A0A316U9U3_9BASI</name>
<dbReference type="Pfam" id="PF24916">
    <property type="entry name" value="HEAT_GCN1_fung"/>
    <property type="match status" value="1"/>
</dbReference>
<gene>
    <name evidence="6" type="ORF">BCV69DRAFT_258196</name>
</gene>
<dbReference type="EMBL" id="KZ819324">
    <property type="protein sequence ID" value="PWN22027.1"/>
    <property type="molecule type" value="Genomic_DNA"/>
</dbReference>
<proteinExistence type="inferred from homology"/>
<feature type="region of interest" description="Disordered" evidence="4">
    <location>
        <begin position="1"/>
        <end position="51"/>
    </location>
</feature>
<dbReference type="InterPro" id="IPR034085">
    <property type="entry name" value="TOG"/>
</dbReference>
<dbReference type="GO" id="GO:0019887">
    <property type="term" value="F:protein kinase regulator activity"/>
    <property type="evidence" value="ECO:0007669"/>
    <property type="project" value="TreeGrafter"/>
</dbReference>
<organism evidence="6 7">
    <name type="scientific">Pseudomicrostroma glucosiphilum</name>
    <dbReference type="NCBI Taxonomy" id="1684307"/>
    <lineage>
        <taxon>Eukaryota</taxon>
        <taxon>Fungi</taxon>
        <taxon>Dikarya</taxon>
        <taxon>Basidiomycota</taxon>
        <taxon>Ustilaginomycotina</taxon>
        <taxon>Exobasidiomycetes</taxon>
        <taxon>Microstromatales</taxon>
        <taxon>Microstromatales incertae sedis</taxon>
        <taxon>Pseudomicrostroma</taxon>
    </lineage>
</organism>
<dbReference type="SUPFAM" id="SSF48371">
    <property type="entry name" value="ARM repeat"/>
    <property type="match status" value="4"/>
</dbReference>
<protein>
    <submittedName>
        <fullName evidence="6">ARM repeat-containing protein</fullName>
    </submittedName>
</protein>
<feature type="compositionally biased region" description="Acidic residues" evidence="4">
    <location>
        <begin position="21"/>
        <end position="32"/>
    </location>
</feature>
<dbReference type="InterPro" id="IPR016024">
    <property type="entry name" value="ARM-type_fold"/>
</dbReference>
<dbReference type="RefSeq" id="XP_025349187.1">
    <property type="nucleotide sequence ID" value="XM_025490640.1"/>
</dbReference>
<evidence type="ECO:0000256" key="4">
    <source>
        <dbReference type="SAM" id="MobiDB-lite"/>
    </source>
</evidence>
<dbReference type="GO" id="GO:0005829">
    <property type="term" value="C:cytosol"/>
    <property type="evidence" value="ECO:0007669"/>
    <property type="project" value="TreeGrafter"/>
</dbReference>
<dbReference type="GO" id="GO:0034198">
    <property type="term" value="P:cellular response to amino acid starvation"/>
    <property type="evidence" value="ECO:0007669"/>
    <property type="project" value="TreeGrafter"/>
</dbReference>
<evidence type="ECO:0000313" key="6">
    <source>
        <dbReference type="EMBL" id="PWN22027.1"/>
    </source>
</evidence>
<dbReference type="InterPro" id="IPR056809">
    <property type="entry name" value="HEAT_GCN1_fung"/>
</dbReference>
<dbReference type="Pfam" id="PF23271">
    <property type="entry name" value="HEAT_GCN1"/>
    <property type="match status" value="1"/>
</dbReference>
<keyword evidence="7" id="KW-1185">Reference proteome</keyword>
<evidence type="ECO:0000256" key="1">
    <source>
        <dbReference type="ARBA" id="ARBA00007366"/>
    </source>
</evidence>
<reference evidence="6 7" key="1">
    <citation type="journal article" date="2018" name="Mol. Biol. Evol.">
        <title>Broad Genomic Sampling Reveals a Smut Pathogenic Ancestry of the Fungal Clade Ustilaginomycotina.</title>
        <authorList>
            <person name="Kijpornyongpan T."/>
            <person name="Mondo S.J."/>
            <person name="Barry K."/>
            <person name="Sandor L."/>
            <person name="Lee J."/>
            <person name="Lipzen A."/>
            <person name="Pangilinan J."/>
            <person name="LaButti K."/>
            <person name="Hainaut M."/>
            <person name="Henrissat B."/>
            <person name="Grigoriev I.V."/>
            <person name="Spatafora J.W."/>
            <person name="Aime M.C."/>
        </authorList>
    </citation>
    <scope>NUCLEOTIDE SEQUENCE [LARGE SCALE GENOMIC DNA]</scope>
    <source>
        <strain evidence="6 7">MCA 4718</strain>
    </source>
</reference>
<dbReference type="Gene3D" id="1.25.10.10">
    <property type="entry name" value="Leucine-rich Repeat Variant"/>
    <property type="match status" value="6"/>
</dbReference>
<evidence type="ECO:0000259" key="5">
    <source>
        <dbReference type="SMART" id="SM01349"/>
    </source>
</evidence>
<dbReference type="Pfam" id="PF12074">
    <property type="entry name" value="Gcn1_N"/>
    <property type="match status" value="1"/>
</dbReference>
<feature type="repeat" description="HEAT" evidence="3">
    <location>
        <begin position="1723"/>
        <end position="1761"/>
    </location>
</feature>
<accession>A0A316U9U3</accession>
<dbReference type="GeneID" id="37012374"/>
<feature type="domain" description="TOG" evidence="5">
    <location>
        <begin position="1428"/>
        <end position="1663"/>
    </location>
</feature>
<sequence>MPTHGKEAKKVKSWLAHADDGQEDPYDSDADEMAPSHSRGDAQTRGLPDPNDDWEDFVEQARKRALLSSARVREETWTEITEVVTANDEGEDCFAPTSAQRGDLVRLALQTQPRYSDRPSRLLVLQTLSLILRQDEAAMPEGSQPATSLAVKTAVALLHKETERVCRVGPAGNYATALSLRISLFAFICCVFSVCARVKGTASPVWGPLVQMTALSFDAIAGEEETQKRKPGTRNALVLARRTIRQAHEVIPAIIETITSAPASASSLRMTPLLGLVCDVALRLRAGSEQKKGAQDGVGRSYLRSNREKILGFYNTHVLPSKQAVPAHICLALRDFIGEEVTEDDVVTKIRPTMEKLLIRSPEVSLPIESHFFECYAGDVGPHFQALLPGIISSSKSSVATTRAKAVSVVGTLASRSRSAGPNKAVADELLALIKSGKTSSADQRAALYEMLAVLPSMDSEQSLSVAETIAGLLTKEATSEVTLRQALAALLKYLGAALSSTAEAPAAKLQTIGQALSKEMQNSKVPIRKLACASIGEAVWSWEASGGQSAAALADAMLPAFELNLKNASTNTLTSPAGPLEGYVAVALVEGPLFGSSKVQTLVSQNATLQALLASDPKPSFLLSDKVHRKFSSEEEELWLARALQSCVLRRYTQIEKDQAAATAISHAFAQVGLLSRNHKIGREIQSVVAACARAQPLFTSSLVQTAVLGWAEGSAGVSVITNDDELPRDMSKPIKNLLMAAVTLEETADPSVKASVLERLLICAHLPQLKDTRRTTFELLCKQAKVQARAAIEASLPDLLRTCRTALSNAKLQPAALASLSTLSTLAPESAIAELVGDVESLVRPDQLRTVTSDDLGILATPADTTYIDVLADGKDSTANVDKNRKDAKIEQWEAELRADLAKKKAAQTKTLTKEEKAKVDAQLKVEASRRAEVALLQTDLKTAMQIIDSLVVARSEELDSYLPSLVRLVREVLECPQARQLAEQQVLSAFTALCSCSSPRLAEYKLFLRIVLLRTISDDLVSEDFTMESLRDQTLRILYRLRSLSEQEPLDLASLAVIMPFLTLVISRGGIEVSAQDDPDGVLEQMQLAMDVIDFHAGSCEDVRFPRGEMIHDLVTIVAKHSKLARDAVGVLRSLGEAMKDSALPAEIDSLLKHVLAQETYVRLGALQAIQSLDLTELDYSPELWLACHDPNDSENARLAFKAWEENGLDLPPVGLSASLLPYLEDSRAYVRRAAGRAFAGGVAAHPETLVEVLQDLYSLYRKRNEVLVPEYDQFGMIIESTRNRQDPWHIRSAIAQTFSDLAELLQPTDLEPFFEFLIKDEALGDREDAVRQYMLDAGSSVVDLHGKERLSALIQRFESFLASPPPPSEALDGVLEAVVILLGRLARHLASDDKRISSIVERLLDALKTPSEMVQIAVADCLPALVPAIKDDVPRLVERLFNELLLGAKYAERRGAAYGLAGMIKGRGISAIAEFRVMPRLAQAVEDKSSVNARQSGVECYGILAATLRRLFEPYIIEGGVIPQLVTAFGDTKAEVREATEETAKVIMQHVSAYCAKLMMPTLLEGLEEKQWRTKKGAIELLGAYSSAAPNQLAAALPTVIPRLSGVLSDAHPQVRAAGNRSLKQFGMVMKNPEVKTMVPTLLAALVDPTSKTAPALHKLLSQTFAHYLDAPSLALVVPIVDRGLRDRSAQVQRDGAKITGNLASLTDAKDLRGHLARLMPLIRNVLVSPVPETRAEAARALGVLVERLGEVQFPDLVPSLMAQLRGANVTGVDRQGAAQGLSEVLAALGMDRLEALLPSVLDATSSPLAHVREGGIALLIYLPGTFGTVRFGPYVSRIVTPILNGLADTSDSVRDMSMRAGRMIIGSFSTAAVDLLLPELEAGMFDDTPRIRVSSLQLCSELLFRLSGISGKNTLEGDDADAEGGAAPEESIVVSNSVQARLKHALGEERFSRTMATVFCLRQDPAFNVRDAAASTWKAIIVNTAKTIRELLTMIIDLVIRALSTDGEDQREIASRTLGELTRKLGGSVLESIVPLLQERGTDAGSSASVRAGVMLAVESLLENATDVQLEDHQDALIGAVRHGLVDRSPVVRQAAASAFDALQDSVGQKAIEAIIPTLLGALQHRGDSGADESLADTSLAALREVMKNKADVVFPASLPTLLVQPISAFNARALGDLVGVAGNAINRKVGTILSALSLALEKEDDEEVLEAINESIENVLTAVRSFEALHQLMMFLLGWAGDVEKDRRKILHACRFYTTFATNLAERGGGRAMEDYNADWLRRLVSLLDNRDSVIVDAALPALAACVETMEDPEELVVSLRHALSSLPGEVAGLAKKEGFGSCSAVFLAGLMSGTGEQKEQAAIGLGILVEKADPVAIKPFVTTGLAGPLIRACGERHAAAVKAAILSTLDICLKRIPQHLKPFYPQLSRSFLKAVSDPTGLAVRNQAGLALGTLSTIPGTRLDLNALLTSSRSGLSSEPSSSDYPDGSALALSHILLKSEPGNAQVHAVKDDIVDLIDSAFAGSEEERFKIAIGEVLSGLALHDAAAAQSLVEKRVLPTATDPQLASLCLTSLMENAADIAYGFGHSSKMAQLVSEFIFAGPTISRPARESRELMRSRSPWAADDDVIAILSK</sequence>
<dbReference type="PANTHER" id="PTHR23346">
    <property type="entry name" value="TRANSLATIONAL ACTIVATOR GCN1-RELATED"/>
    <property type="match status" value="1"/>
</dbReference>
<dbReference type="OrthoDB" id="5148094at2759"/>
<feature type="repeat" description="HEAT" evidence="3">
    <location>
        <begin position="2082"/>
        <end position="2119"/>
    </location>
</feature>
<dbReference type="GO" id="GO:0006417">
    <property type="term" value="P:regulation of translation"/>
    <property type="evidence" value="ECO:0007669"/>
    <property type="project" value="TreeGrafter"/>
</dbReference>
<evidence type="ECO:0000313" key="7">
    <source>
        <dbReference type="Proteomes" id="UP000245942"/>
    </source>
</evidence>
<comment type="similarity">
    <text evidence="1">Belongs to the GCN1 family.</text>
</comment>
<dbReference type="InterPro" id="IPR022716">
    <property type="entry name" value="Gcn1_N"/>
</dbReference>
<dbReference type="InterPro" id="IPR021133">
    <property type="entry name" value="HEAT_type_2"/>
</dbReference>
<dbReference type="Pfam" id="PF24984">
    <property type="entry name" value="HEAT_EF3_GNC1"/>
    <property type="match status" value="1"/>
</dbReference>
<evidence type="ECO:0000256" key="2">
    <source>
        <dbReference type="ARBA" id="ARBA00022737"/>
    </source>
</evidence>
<feature type="repeat" description="HEAT" evidence="3">
    <location>
        <begin position="1604"/>
        <end position="1642"/>
    </location>
</feature>
<feature type="compositionally biased region" description="Basic and acidic residues" evidence="4">
    <location>
        <begin position="1"/>
        <end position="10"/>
    </location>
</feature>